<dbReference type="InterPro" id="IPR016176">
    <property type="entry name" value="Cbl-dep_enz_cat"/>
</dbReference>
<dbReference type="Proteomes" id="UP000002016">
    <property type="component" value="Chromosome"/>
</dbReference>
<dbReference type="GO" id="GO:0003824">
    <property type="term" value="F:catalytic activity"/>
    <property type="evidence" value="ECO:0007669"/>
    <property type="project" value="InterPro"/>
</dbReference>
<gene>
    <name evidence="2" type="ordered locus">Tlet_1712</name>
</gene>
<dbReference type="RefSeq" id="WP_012003742.1">
    <property type="nucleotide sequence ID" value="NC_009828.1"/>
</dbReference>
<evidence type="ECO:0000313" key="2">
    <source>
        <dbReference type="EMBL" id="ABV34266.1"/>
    </source>
</evidence>
<name>A8F7Y2_PSELT</name>
<dbReference type="Gene3D" id="3.20.20.440">
    <property type="entry name" value="D-Lysine 5,6-aminomutase alpha subunit"/>
    <property type="match status" value="1"/>
</dbReference>
<dbReference type="AlphaFoldDB" id="A8F7Y2"/>
<dbReference type="SUPFAM" id="SSF51703">
    <property type="entry name" value="Cobalamin (vitamin B12)-dependent enzymes"/>
    <property type="match status" value="1"/>
</dbReference>
<dbReference type="InterPro" id="IPR037086">
    <property type="entry name" value="Lys-AminoMut_asu_sf"/>
</dbReference>
<dbReference type="HOGENOM" id="CLU_517447_0_0_0"/>
<accession>A8F7Y2</accession>
<dbReference type="GO" id="GO:0031419">
    <property type="term" value="F:cobalamin binding"/>
    <property type="evidence" value="ECO:0007669"/>
    <property type="project" value="InterPro"/>
</dbReference>
<sequence>MDRPVIKLDGDSVVYARQLAKEITDEVKNELIDHYSTVSVERTVLRFFGVDGVTRDQIPLVNVVVDKLKEWSMLEDGVAKPVVNAMIVLEKSAQEICEAISDGLDLRTLPDAPFYKIESKMRELSKEALDKLEKKSSQRNDLLKLLGDPPKPYKYLIVATGNIYEDVVQARAAVFQGADIIAVIRSTAQSLLDYVPYGATTEGYGGTYATQENFRIMRQALDNAAEKVGRYIRQVNYASGLCMPEIAAIAAMEGLDILLNDAMYGILFRDINMIRTFTDQYISRLICAFAGITINTGEDNYLTTADAIEKAYTVTASQLINEQFALKAGMKPELMGLGHAFEINPDIEDSLLYEIAHAMLARELFPNCPIKYMPPTKFMTGNIFKGYALETLFNLVSVMTGQSIQLLGILTEAIHTPHLQDRYLALVNANYVFKAARHLGREILFKEKGFVEQRANTVLRQAVNLLEHVKEVGLLRAIEEGQFADISRKPDSGKGFEGVFRKSENYINPIQDELENRLGVKK</sequence>
<dbReference type="STRING" id="416591.Tlet_1712"/>
<evidence type="ECO:0000259" key="1">
    <source>
        <dbReference type="Pfam" id="PF09043"/>
    </source>
</evidence>
<organism evidence="2 3">
    <name type="scientific">Pseudothermotoga lettingae (strain ATCC BAA-301 / DSM 14385 / NBRC 107922 / TMO)</name>
    <name type="common">Thermotoga lettingae</name>
    <dbReference type="NCBI Taxonomy" id="416591"/>
    <lineage>
        <taxon>Bacteria</taxon>
        <taxon>Thermotogati</taxon>
        <taxon>Thermotogota</taxon>
        <taxon>Thermotogae</taxon>
        <taxon>Thermotogales</taxon>
        <taxon>Thermotogaceae</taxon>
        <taxon>Pseudothermotoga</taxon>
    </lineage>
</organism>
<dbReference type="OrthoDB" id="9759220at2"/>
<dbReference type="KEGG" id="tle:Tlet_1712"/>
<feature type="domain" description="D-Lysine 5,6-aminomutase alpha subunit" evidence="1">
    <location>
        <begin position="7"/>
        <end position="512"/>
    </location>
</feature>
<dbReference type="eggNOG" id="COG0274">
    <property type="taxonomic scope" value="Bacteria"/>
</dbReference>
<dbReference type="EMBL" id="CP000812">
    <property type="protein sequence ID" value="ABV34266.1"/>
    <property type="molecule type" value="Genomic_DNA"/>
</dbReference>
<evidence type="ECO:0000313" key="3">
    <source>
        <dbReference type="Proteomes" id="UP000002016"/>
    </source>
</evidence>
<keyword evidence="3" id="KW-1185">Reference proteome</keyword>
<reference evidence="2 3" key="1">
    <citation type="submission" date="2007-08" db="EMBL/GenBank/DDBJ databases">
        <title>Complete sequence of Thermotoga lettingae TMO.</title>
        <authorList>
            <consortium name="US DOE Joint Genome Institute"/>
            <person name="Copeland A."/>
            <person name="Lucas S."/>
            <person name="Lapidus A."/>
            <person name="Barry K."/>
            <person name="Glavina del Rio T."/>
            <person name="Dalin E."/>
            <person name="Tice H."/>
            <person name="Pitluck S."/>
            <person name="Foster B."/>
            <person name="Bruce D."/>
            <person name="Schmutz J."/>
            <person name="Larimer F."/>
            <person name="Land M."/>
            <person name="Hauser L."/>
            <person name="Kyrpides N."/>
            <person name="Mikhailova N."/>
            <person name="Nelson K."/>
            <person name="Gogarten J.P."/>
            <person name="Noll K."/>
            <person name="Richardson P."/>
        </authorList>
    </citation>
    <scope>NUCLEOTIDE SEQUENCE [LARGE SCALE GENOMIC DNA]</scope>
    <source>
        <strain evidence="3">ATCC BAA-301 / DSM 14385 / NBRC 107922 / TMO</strain>
    </source>
</reference>
<proteinExistence type="predicted"/>
<protein>
    <submittedName>
        <fullName evidence="2">D-Lysine 56-aminomutase alpha subunit</fullName>
    </submittedName>
</protein>
<dbReference type="InterPro" id="IPR015130">
    <property type="entry name" value="Lys-AminoMut_A"/>
</dbReference>
<dbReference type="Pfam" id="PF09043">
    <property type="entry name" value="Lys-AminoMut_A"/>
    <property type="match status" value="1"/>
</dbReference>
<reference evidence="2 3" key="2">
    <citation type="journal article" date="2009" name="Proc. Natl. Acad. Sci. U.S.A.">
        <title>On the chimeric nature, thermophilic origin, and phylogenetic placement of the Thermotogales.</title>
        <authorList>
            <person name="Zhaxybayeva O."/>
            <person name="Swithers K.S."/>
            <person name="Lapierre P."/>
            <person name="Fournier G.P."/>
            <person name="Bickhart D.M."/>
            <person name="DeBoy R.T."/>
            <person name="Nelson K.E."/>
            <person name="Nesbo C.L."/>
            <person name="Doolittle W.F."/>
            <person name="Gogarten J.P."/>
            <person name="Noll K.M."/>
        </authorList>
    </citation>
    <scope>NUCLEOTIDE SEQUENCE [LARGE SCALE GENOMIC DNA]</scope>
    <source>
        <strain evidence="3">ATCC BAA-301 / DSM 14385 / NBRC 107922 / TMO</strain>
    </source>
</reference>